<feature type="region of interest" description="Disordered" evidence="3">
    <location>
        <begin position="457"/>
        <end position="487"/>
    </location>
</feature>
<feature type="compositionally biased region" description="Polar residues" evidence="3">
    <location>
        <begin position="799"/>
        <end position="818"/>
    </location>
</feature>
<feature type="compositionally biased region" description="Low complexity" evidence="3">
    <location>
        <begin position="588"/>
        <end position="603"/>
    </location>
</feature>
<feature type="compositionally biased region" description="Polar residues" evidence="3">
    <location>
        <begin position="629"/>
        <end position="644"/>
    </location>
</feature>
<dbReference type="GO" id="GO:0031490">
    <property type="term" value="F:chromatin DNA binding"/>
    <property type="evidence" value="ECO:0007669"/>
    <property type="project" value="InterPro"/>
</dbReference>
<feature type="compositionally biased region" description="Low complexity" evidence="3">
    <location>
        <begin position="668"/>
        <end position="679"/>
    </location>
</feature>
<sequence length="921" mass="101177">MDNNNSRPSLPNTMDTCDWRTKLPAHSRQRIVNRMYFYLVSAKFSSLALFCLMLPRDNTMLLWSSLPNSSVSLLFYLRRMETLQKNIPSSGPEDINELRRISARFEEKIFSGAVSQTDYLHKISMKMMTMEANSQNAAGSSSSIAAANNGTPTDSIPTNQGHLLPGSLPTNQSQAAQPLMSQTMQSNTASVMTGSTALPSSMPPVSSITNNNVTSAVNQNSNMQNVAGMLQDSSGQHGLSSNMFSGSQRQMRGRPRLMSSQQQQQPQSAQSLYQEQKQNFQSGNVPNPNSLLPSHMQQQRQNQLHSSQQPGIPTSTTQPSTVNSAPLQGLHTNQQSSPQLSAQQTTQSMLRQHQSSLLRSHPQSQQASGMHQQSISPLQLQQTQTMRRQAGHGLFSTQGQQQSHTQPSQQQMMPQLQSHHQQLGLQQQPNLIQQDVQQRLQVSGQVTGCLLPPQTLVDQQRQSQRTLPEMPSSSLDSRAQTENANGGDWQEEVYQKIKSMKQAYLPDLNKIYQRVASKLQQDSLPQQQRSDQFEKLKQFRAVLERMIQFLSVSKRNIMPLLKDKVTDFEKQIIDFLNMHRRIIQEGQLPQSQMQQPVQQPQSQTVRDQSHDSQRNQQMQSMSMQGSGPRAQQSSLTNMQNNVLSSRPGVSAPQQKVPSSIPGSSLESGQGNALNNGQGQRATYPRQQLKPGFQLSASSPQLLQGASPRMKQQHMSPKVDQRNLPSGNKMGTPSQSANSPFVVPSPATPLAPSPMKVDSERPSLLPMGNIARQQATGMQGVVQSLATNTPGISASPLLQEFSSPDGNNLNPSTSTSGKSSAAELPIERLIRAVKSISPQALSSAVSDIGSVVSMVDRIAGSAPGNCSRASVGEDLVAMTKCRLQARNFMTEEGMMATNKRKRDTTAMPLTIASLGRSAKVYE</sequence>
<dbReference type="AlphaFoldDB" id="A0A565CKR6"/>
<evidence type="ECO:0000256" key="4">
    <source>
        <dbReference type="SAM" id="Phobius"/>
    </source>
</evidence>
<feature type="compositionally biased region" description="Low complexity" evidence="3">
    <location>
        <begin position="259"/>
        <end position="276"/>
    </location>
</feature>
<dbReference type="OrthoDB" id="1912459at2759"/>
<feature type="compositionally biased region" description="Polar residues" evidence="3">
    <location>
        <begin position="231"/>
        <end position="250"/>
    </location>
</feature>
<feature type="compositionally biased region" description="Polar residues" evidence="3">
    <location>
        <begin position="722"/>
        <end position="738"/>
    </location>
</feature>
<dbReference type="Gene3D" id="1.10.246.20">
    <property type="entry name" value="Coactivator CBP, KIX domain"/>
    <property type="match status" value="1"/>
</dbReference>
<dbReference type="EMBL" id="CABITT030000008">
    <property type="protein sequence ID" value="VVB14310.1"/>
    <property type="molecule type" value="Genomic_DNA"/>
</dbReference>
<dbReference type="GO" id="GO:0003713">
    <property type="term" value="F:transcription coactivator activity"/>
    <property type="evidence" value="ECO:0007669"/>
    <property type="project" value="InterPro"/>
</dbReference>
<feature type="compositionally biased region" description="Polar residues" evidence="3">
    <location>
        <begin position="150"/>
        <end position="161"/>
    </location>
</feature>
<comment type="caution">
    <text evidence="6">The sequence shown here is derived from an EMBL/GenBank/DDBJ whole genome shotgun (WGS) entry which is preliminary data.</text>
</comment>
<dbReference type="PANTHER" id="PTHR33137">
    <property type="entry name" value="MEDIATOR OF RNA POLYMERASE II TRANSCRIPTION SUBUNIT 15A-RELATED"/>
    <property type="match status" value="1"/>
</dbReference>
<dbReference type="InterPro" id="IPR044661">
    <property type="entry name" value="MED15a/b/c-like"/>
</dbReference>
<feature type="compositionally biased region" description="Low complexity" evidence="3">
    <location>
        <begin position="294"/>
        <end position="309"/>
    </location>
</feature>
<feature type="compositionally biased region" description="Low complexity" evidence="3">
    <location>
        <begin position="616"/>
        <end position="627"/>
    </location>
</feature>
<keyword evidence="4" id="KW-0472">Membrane</keyword>
<dbReference type="Proteomes" id="UP000489600">
    <property type="component" value="Unassembled WGS sequence"/>
</dbReference>
<feature type="compositionally biased region" description="Polar residues" evidence="3">
    <location>
        <begin position="457"/>
        <end position="484"/>
    </location>
</feature>
<evidence type="ECO:0000256" key="2">
    <source>
        <dbReference type="ARBA" id="ARBA00023242"/>
    </source>
</evidence>
<protein>
    <recommendedName>
        <fullName evidence="5">Mediator complex subunit 15 KIX domain-containing protein</fullName>
    </recommendedName>
</protein>
<keyword evidence="4" id="KW-1133">Transmembrane helix</keyword>
<proteinExistence type="predicted"/>
<comment type="subcellular location">
    <subcellularLocation>
        <location evidence="1">Nucleus</location>
    </subcellularLocation>
</comment>
<feature type="region of interest" description="Disordered" evidence="3">
    <location>
        <begin position="588"/>
        <end position="682"/>
    </location>
</feature>
<feature type="region of interest" description="Disordered" evidence="3">
    <location>
        <begin position="792"/>
        <end position="821"/>
    </location>
</feature>
<organism evidence="6 7">
    <name type="scientific">Arabis nemorensis</name>
    <dbReference type="NCBI Taxonomy" id="586526"/>
    <lineage>
        <taxon>Eukaryota</taxon>
        <taxon>Viridiplantae</taxon>
        <taxon>Streptophyta</taxon>
        <taxon>Embryophyta</taxon>
        <taxon>Tracheophyta</taxon>
        <taxon>Spermatophyta</taxon>
        <taxon>Magnoliopsida</taxon>
        <taxon>eudicotyledons</taxon>
        <taxon>Gunneridae</taxon>
        <taxon>Pentapetalae</taxon>
        <taxon>rosids</taxon>
        <taxon>malvids</taxon>
        <taxon>Brassicales</taxon>
        <taxon>Brassicaceae</taxon>
        <taxon>Arabideae</taxon>
        <taxon>Arabis</taxon>
    </lineage>
</organism>
<feature type="region of interest" description="Disordered" evidence="3">
    <location>
        <begin position="139"/>
        <end position="175"/>
    </location>
</feature>
<evidence type="ECO:0000256" key="3">
    <source>
        <dbReference type="SAM" id="MobiDB-lite"/>
    </source>
</evidence>
<reference evidence="6" key="1">
    <citation type="submission" date="2019-07" db="EMBL/GenBank/DDBJ databases">
        <authorList>
            <person name="Dittberner H."/>
        </authorList>
    </citation>
    <scope>NUCLEOTIDE SEQUENCE [LARGE SCALE GENOMIC DNA]</scope>
</reference>
<feature type="compositionally biased region" description="Polar residues" evidence="3">
    <location>
        <begin position="651"/>
        <end position="667"/>
    </location>
</feature>
<feature type="region of interest" description="Disordered" evidence="3">
    <location>
        <begin position="231"/>
        <end position="424"/>
    </location>
</feature>
<feature type="transmembrane region" description="Helical" evidence="4">
    <location>
        <begin position="36"/>
        <end position="55"/>
    </location>
</feature>
<dbReference type="InterPro" id="IPR036546">
    <property type="entry name" value="MED15_KIX"/>
</dbReference>
<keyword evidence="7" id="KW-1185">Reference proteome</keyword>
<gene>
    <name evidence="6" type="ORF">ANE_LOCUS24754</name>
</gene>
<dbReference type="Pfam" id="PF16987">
    <property type="entry name" value="KIX_2"/>
    <property type="match status" value="1"/>
</dbReference>
<evidence type="ECO:0000313" key="7">
    <source>
        <dbReference type="Proteomes" id="UP000489600"/>
    </source>
</evidence>
<evidence type="ECO:0000259" key="5">
    <source>
        <dbReference type="Pfam" id="PF16987"/>
    </source>
</evidence>
<dbReference type="GO" id="GO:0005634">
    <property type="term" value="C:nucleus"/>
    <property type="evidence" value="ECO:0007669"/>
    <property type="project" value="UniProtKB-SubCell"/>
</dbReference>
<keyword evidence="2" id="KW-0539">Nucleus</keyword>
<accession>A0A565CKR6</accession>
<feature type="region of interest" description="Disordered" evidence="3">
    <location>
        <begin position="700"/>
        <end position="741"/>
    </location>
</feature>
<feature type="region of interest" description="Disordered" evidence="3">
    <location>
        <begin position="193"/>
        <end position="212"/>
    </location>
</feature>
<evidence type="ECO:0000313" key="6">
    <source>
        <dbReference type="EMBL" id="VVB14310.1"/>
    </source>
</evidence>
<feature type="compositionally biased region" description="Polar residues" evidence="3">
    <location>
        <begin position="277"/>
        <end position="292"/>
    </location>
</feature>
<name>A0A565CKR6_9BRAS</name>
<feature type="compositionally biased region" description="Low complexity" evidence="3">
    <location>
        <begin position="139"/>
        <end position="149"/>
    </location>
</feature>
<feature type="compositionally biased region" description="Polar residues" evidence="3">
    <location>
        <begin position="310"/>
        <end position="377"/>
    </location>
</feature>
<dbReference type="InterPro" id="IPR036529">
    <property type="entry name" value="KIX_dom_sf"/>
</dbReference>
<feature type="domain" description="Mediator complex subunit 15 KIX" evidence="5">
    <location>
        <begin position="79"/>
        <end position="140"/>
    </location>
</feature>
<keyword evidence="4" id="KW-0812">Transmembrane</keyword>
<dbReference type="PANTHER" id="PTHR33137:SF4">
    <property type="entry name" value="MEDIATOR OF RNA POLYMERASE II TRANSCRIPTION SUBUNIT 15A-RELATED"/>
    <property type="match status" value="1"/>
</dbReference>
<feature type="compositionally biased region" description="Low complexity" evidence="3">
    <location>
        <begin position="378"/>
        <end position="388"/>
    </location>
</feature>
<evidence type="ECO:0000256" key="1">
    <source>
        <dbReference type="ARBA" id="ARBA00004123"/>
    </source>
</evidence>
<feature type="compositionally biased region" description="Low complexity" evidence="3">
    <location>
        <begin position="396"/>
        <end position="424"/>
    </location>
</feature>